<dbReference type="Pfam" id="PF09349">
    <property type="entry name" value="OHCU_decarbox"/>
    <property type="match status" value="1"/>
</dbReference>
<dbReference type="Gene3D" id="1.10.3330.10">
    <property type="entry name" value="Oxo-4-hydroxy-4-carboxy-5-ureidoimidazoline decarboxylase"/>
    <property type="match status" value="1"/>
</dbReference>
<comment type="catalytic activity">
    <reaction evidence="1">
        <text>5-hydroxy-2-oxo-4-ureido-2,5-dihydro-1H-imidazole-5-carboxylate + H(+) = (S)-allantoin + CO2</text>
        <dbReference type="Rhea" id="RHEA:26301"/>
        <dbReference type="ChEBI" id="CHEBI:15378"/>
        <dbReference type="ChEBI" id="CHEBI:15678"/>
        <dbReference type="ChEBI" id="CHEBI:16526"/>
        <dbReference type="ChEBI" id="CHEBI:58639"/>
        <dbReference type="EC" id="4.1.1.97"/>
    </reaction>
</comment>
<reference evidence="8 9" key="1">
    <citation type="submission" date="2014-10" db="EMBL/GenBank/DDBJ databases">
        <title>Draft genome of phytase producing Bacillus ginsengihumi strain M2.11.</title>
        <authorList>
            <person name="Toymentseva A."/>
            <person name="Boulygina E.A."/>
            <person name="Kazakov S.V."/>
            <person name="Kayumov I."/>
            <person name="Suleimanova A.D."/>
            <person name="Mardanova A.M."/>
            <person name="Maria S.N."/>
            <person name="Sergey M.Y."/>
            <person name="Sharipova M.R."/>
        </authorList>
    </citation>
    <scope>NUCLEOTIDE SEQUENCE [LARGE SCALE GENOMIC DNA]</scope>
    <source>
        <strain evidence="8 9">M2.11</strain>
    </source>
</reference>
<evidence type="ECO:0000313" key="8">
    <source>
        <dbReference type="EMBL" id="KHD84771.1"/>
    </source>
</evidence>
<dbReference type="SUPFAM" id="SSF158694">
    <property type="entry name" value="UraD-Like"/>
    <property type="match status" value="1"/>
</dbReference>
<comment type="pathway">
    <text evidence="2">Purine metabolism; urate degradation; (S)-allantoin from urate: step 3/3.</text>
</comment>
<sequence length="169" mass="19517">MFTITNLNEMSEVQLVKVLGSVFEHSPWVPRKAARFRPFLSLEDLHKKMVEAVKSATPKEQLNLILSHPNLGAKSNMSNLSKGEQNSAGIDHLSLKDYKRFLIANHDYMNKFGFPFIMAVKGRTKDEIYEAMMERLQNSKSNELKRALEEIYQIALFRLQEMIIITEEV</sequence>
<dbReference type="RefSeq" id="WP_025729361.1">
    <property type="nucleotide sequence ID" value="NZ_JAAIWK010000009.1"/>
</dbReference>
<dbReference type="GO" id="GO:0006144">
    <property type="term" value="P:purine nucleobase metabolic process"/>
    <property type="evidence" value="ECO:0007669"/>
    <property type="project" value="UniProtKB-KW"/>
</dbReference>
<evidence type="ECO:0000259" key="7">
    <source>
        <dbReference type="Pfam" id="PF09349"/>
    </source>
</evidence>
<proteinExistence type="predicted"/>
<keyword evidence="4" id="KW-0659">Purine metabolism</keyword>
<evidence type="ECO:0000256" key="2">
    <source>
        <dbReference type="ARBA" id="ARBA00004754"/>
    </source>
</evidence>
<keyword evidence="5" id="KW-0210">Decarboxylase</keyword>
<dbReference type="STRING" id="363870.NG54_13485"/>
<dbReference type="EC" id="4.1.1.97" evidence="3"/>
<organism evidence="8 9">
    <name type="scientific">Heyndrickxia ginsengihumi</name>
    <dbReference type="NCBI Taxonomy" id="363870"/>
    <lineage>
        <taxon>Bacteria</taxon>
        <taxon>Bacillati</taxon>
        <taxon>Bacillota</taxon>
        <taxon>Bacilli</taxon>
        <taxon>Bacillales</taxon>
        <taxon>Bacillaceae</taxon>
        <taxon>Heyndrickxia</taxon>
    </lineage>
</organism>
<dbReference type="GO" id="GO:0019628">
    <property type="term" value="P:urate catabolic process"/>
    <property type="evidence" value="ECO:0007669"/>
    <property type="project" value="UniProtKB-UniPathway"/>
</dbReference>
<name>A0A0A6VAZ8_9BACI</name>
<dbReference type="PANTHER" id="PTHR43466">
    <property type="entry name" value="2-OXO-4-HYDROXY-4-CARBOXY-5-UREIDOIMIDAZOLINE DECARBOXYLASE-RELATED"/>
    <property type="match status" value="1"/>
</dbReference>
<dbReference type="NCBIfam" id="TIGR03164">
    <property type="entry name" value="UHCUDC"/>
    <property type="match status" value="1"/>
</dbReference>
<dbReference type="PANTHER" id="PTHR43466:SF1">
    <property type="entry name" value="2-OXO-4-HYDROXY-4-CARBOXY-5-UREIDOIMIDAZOLINE DECARBOXYLASE-RELATED"/>
    <property type="match status" value="1"/>
</dbReference>
<evidence type="ECO:0000256" key="3">
    <source>
        <dbReference type="ARBA" id="ARBA00012257"/>
    </source>
</evidence>
<evidence type="ECO:0000256" key="6">
    <source>
        <dbReference type="ARBA" id="ARBA00023239"/>
    </source>
</evidence>
<dbReference type="InterPro" id="IPR036778">
    <property type="entry name" value="OHCU_decarboxylase_sf"/>
</dbReference>
<keyword evidence="6" id="KW-0456">Lyase</keyword>
<dbReference type="AlphaFoldDB" id="A0A0A6VAZ8"/>
<evidence type="ECO:0000256" key="5">
    <source>
        <dbReference type="ARBA" id="ARBA00022793"/>
    </source>
</evidence>
<evidence type="ECO:0000313" key="9">
    <source>
        <dbReference type="Proteomes" id="UP000030588"/>
    </source>
</evidence>
<comment type="caution">
    <text evidence="8">The sequence shown here is derived from an EMBL/GenBank/DDBJ whole genome shotgun (WGS) entry which is preliminary data.</text>
</comment>
<dbReference type="GO" id="GO:0000255">
    <property type="term" value="P:allantoin metabolic process"/>
    <property type="evidence" value="ECO:0007669"/>
    <property type="project" value="InterPro"/>
</dbReference>
<dbReference type="GO" id="GO:0051997">
    <property type="term" value="F:2-oxo-4-hydroxy-4-carboxy-5-ureidoimidazoline decarboxylase activity"/>
    <property type="evidence" value="ECO:0007669"/>
    <property type="project" value="UniProtKB-EC"/>
</dbReference>
<accession>A0A0A6VAZ8</accession>
<dbReference type="UniPathway" id="UPA00394">
    <property type="reaction ID" value="UER00652"/>
</dbReference>
<feature type="domain" description="Oxo-4-hydroxy-4-carboxy-5-ureidoimidazoline decarboxylase" evidence="7">
    <location>
        <begin position="8"/>
        <end position="160"/>
    </location>
</feature>
<evidence type="ECO:0000256" key="4">
    <source>
        <dbReference type="ARBA" id="ARBA00022631"/>
    </source>
</evidence>
<protein>
    <recommendedName>
        <fullName evidence="3">2-oxo-4-hydroxy-4-carboxy-5-ureidoimidazoline decarboxylase</fullName>
        <ecNumber evidence="3">4.1.1.97</ecNumber>
    </recommendedName>
</protein>
<dbReference type="InterPro" id="IPR018020">
    <property type="entry name" value="OHCU_decarboxylase"/>
</dbReference>
<dbReference type="InterPro" id="IPR017580">
    <property type="entry name" value="OHCU_decarboxylase-1"/>
</dbReference>
<evidence type="ECO:0000256" key="1">
    <source>
        <dbReference type="ARBA" id="ARBA00001163"/>
    </source>
</evidence>
<dbReference type="Proteomes" id="UP000030588">
    <property type="component" value="Unassembled WGS sequence"/>
</dbReference>
<dbReference type="EMBL" id="JRUN01000043">
    <property type="protein sequence ID" value="KHD84771.1"/>
    <property type="molecule type" value="Genomic_DNA"/>
</dbReference>
<gene>
    <name evidence="8" type="ORF">NG54_13485</name>
</gene>